<dbReference type="InterPro" id="IPR002731">
    <property type="entry name" value="ATPase_BadF"/>
</dbReference>
<proteinExistence type="predicted"/>
<dbReference type="InterPro" id="IPR052519">
    <property type="entry name" value="Euk-type_GlcNAc_Kinase"/>
</dbReference>
<dbReference type="Proteomes" id="UP000291469">
    <property type="component" value="Chromosome"/>
</dbReference>
<evidence type="ECO:0000313" key="3">
    <source>
        <dbReference type="Proteomes" id="UP000291469"/>
    </source>
</evidence>
<evidence type="ECO:0000313" key="2">
    <source>
        <dbReference type="EMBL" id="QBI19685.1"/>
    </source>
</evidence>
<dbReference type="AlphaFoldDB" id="A0A411YEN6"/>
<dbReference type="KEGG" id="erz:ER308_09080"/>
<accession>A0A411YEN6</accession>
<evidence type="ECO:0000259" key="1">
    <source>
        <dbReference type="Pfam" id="PF01869"/>
    </source>
</evidence>
<organism evidence="2 3">
    <name type="scientific">Egibacter rhizosphaerae</name>
    <dbReference type="NCBI Taxonomy" id="1670831"/>
    <lineage>
        <taxon>Bacteria</taxon>
        <taxon>Bacillati</taxon>
        <taxon>Actinomycetota</taxon>
        <taxon>Nitriliruptoria</taxon>
        <taxon>Egibacterales</taxon>
        <taxon>Egibacteraceae</taxon>
        <taxon>Egibacter</taxon>
    </lineage>
</organism>
<feature type="domain" description="ATPase BadF/BadG/BcrA/BcrD type" evidence="1">
    <location>
        <begin position="36"/>
        <end position="260"/>
    </location>
</feature>
<dbReference type="PANTHER" id="PTHR43190:SF3">
    <property type="entry name" value="N-ACETYL-D-GLUCOSAMINE KINASE"/>
    <property type="match status" value="1"/>
</dbReference>
<sequence length="322" mass="32464">MTRVLAFDGGKSHTALAGYVDGRAVARARGPGLAHVAEPGGPRAVREALEATVVAAGLDGQRVDAACLGLTGVHAPSQHAATVLKVLAVATGAESCGVASDVVTTFCGAVGSQPGAVVAGGTGTIALAIDARGATARVDGWGYLLDDAGSGFRIGQQGLRSALRATDGRGGSERLAQLATARYGEPASLTTLVYGSERPAETIAAFAVDVATAAREGDEDAQRIWSRAGAALADALAAAARRVSLDPQAPVSWNGGLFDAGDLLVEPFRGRLAALLPGQPLRPPRGNALDGAYRIAVADEPTLLDPLVQRTPPRASSPPSTG</sequence>
<dbReference type="SUPFAM" id="SSF53067">
    <property type="entry name" value="Actin-like ATPase domain"/>
    <property type="match status" value="1"/>
</dbReference>
<dbReference type="OrthoDB" id="8701357at2"/>
<name>A0A411YEN6_9ACTN</name>
<dbReference type="Pfam" id="PF01869">
    <property type="entry name" value="BcrAD_BadFG"/>
    <property type="match status" value="1"/>
</dbReference>
<keyword evidence="3" id="KW-1185">Reference proteome</keyword>
<dbReference type="Gene3D" id="3.30.420.40">
    <property type="match status" value="2"/>
</dbReference>
<gene>
    <name evidence="2" type="ORF">ER308_09080</name>
</gene>
<protein>
    <submittedName>
        <fullName evidence="2">ATPase</fullName>
    </submittedName>
</protein>
<dbReference type="PANTHER" id="PTHR43190">
    <property type="entry name" value="N-ACETYL-D-GLUCOSAMINE KINASE"/>
    <property type="match status" value="1"/>
</dbReference>
<dbReference type="InterPro" id="IPR043129">
    <property type="entry name" value="ATPase_NBD"/>
</dbReference>
<dbReference type="RefSeq" id="WP_131154682.1">
    <property type="nucleotide sequence ID" value="NZ_CP036402.1"/>
</dbReference>
<reference evidence="2 3" key="1">
    <citation type="submission" date="2019-01" db="EMBL/GenBank/DDBJ databases">
        <title>Egibacter rhizosphaerae EGI 80759T.</title>
        <authorList>
            <person name="Chen D.-D."/>
            <person name="Tian Y."/>
            <person name="Jiao J.-Y."/>
            <person name="Zhang X.-T."/>
            <person name="Zhang Y.-G."/>
            <person name="Zhang Y."/>
            <person name="Xiao M."/>
            <person name="Shu W.-S."/>
            <person name="Li W.-J."/>
        </authorList>
    </citation>
    <scope>NUCLEOTIDE SEQUENCE [LARGE SCALE GENOMIC DNA]</scope>
    <source>
        <strain evidence="2 3">EGI 80759</strain>
    </source>
</reference>
<dbReference type="EMBL" id="CP036402">
    <property type="protein sequence ID" value="QBI19685.1"/>
    <property type="molecule type" value="Genomic_DNA"/>
</dbReference>